<dbReference type="InterPro" id="IPR001680">
    <property type="entry name" value="WD40_rpt"/>
</dbReference>
<evidence type="ECO:0000313" key="6">
    <source>
        <dbReference type="EMBL" id="TRY69940.1"/>
    </source>
</evidence>
<evidence type="ECO:0000256" key="1">
    <source>
        <dbReference type="ARBA" id="ARBA00022574"/>
    </source>
</evidence>
<accession>A0A553NWY5</accession>
<dbReference type="Proteomes" id="UP000318571">
    <property type="component" value="Chromosome 9"/>
</dbReference>
<dbReference type="STRING" id="6832.A0A553NWY5"/>
<keyword evidence="1 3" id="KW-0853">WD repeat</keyword>
<feature type="region of interest" description="Disordered" evidence="4">
    <location>
        <begin position="611"/>
        <end position="632"/>
    </location>
</feature>
<dbReference type="SMART" id="SM00320">
    <property type="entry name" value="WD40"/>
    <property type="match status" value="3"/>
</dbReference>
<dbReference type="InterPro" id="IPR036322">
    <property type="entry name" value="WD40_repeat_dom_sf"/>
</dbReference>
<dbReference type="Pfam" id="PF00400">
    <property type="entry name" value="WD40"/>
    <property type="match status" value="1"/>
</dbReference>
<feature type="compositionally biased region" description="Basic and acidic residues" evidence="4">
    <location>
        <begin position="38"/>
        <end position="74"/>
    </location>
</feature>
<dbReference type="InterPro" id="IPR015943">
    <property type="entry name" value="WD40/YVTN_repeat-like_dom_sf"/>
</dbReference>
<evidence type="ECO:0000313" key="7">
    <source>
        <dbReference type="Proteomes" id="UP000318571"/>
    </source>
</evidence>
<keyword evidence="2" id="KW-0677">Repeat</keyword>
<feature type="domain" description="CWF21" evidence="5">
    <location>
        <begin position="571"/>
        <end position="606"/>
    </location>
</feature>
<dbReference type="InterPro" id="IPR013170">
    <property type="entry name" value="mRNA_splic_Cwf21_dom"/>
</dbReference>
<feature type="region of interest" description="Disordered" evidence="4">
    <location>
        <begin position="542"/>
        <end position="569"/>
    </location>
</feature>
<gene>
    <name evidence="6" type="ORF">TCAL_01245</name>
</gene>
<dbReference type="AlphaFoldDB" id="A0A553NWY5"/>
<dbReference type="InterPro" id="IPR042411">
    <property type="entry name" value="WDR27"/>
</dbReference>
<proteinExistence type="predicted"/>
<evidence type="ECO:0000256" key="2">
    <source>
        <dbReference type="ARBA" id="ARBA00022737"/>
    </source>
</evidence>
<comment type="caution">
    <text evidence="6">The sequence shown here is derived from an EMBL/GenBank/DDBJ whole genome shotgun (WGS) entry which is preliminary data.</text>
</comment>
<feature type="compositionally biased region" description="Basic and acidic residues" evidence="4">
    <location>
        <begin position="623"/>
        <end position="632"/>
    </location>
</feature>
<dbReference type="SUPFAM" id="SSF50978">
    <property type="entry name" value="WD40 repeat-like"/>
    <property type="match status" value="1"/>
</dbReference>
<name>A0A553NWY5_TIGCA</name>
<feature type="compositionally biased region" description="Basic and acidic residues" evidence="4">
    <location>
        <begin position="1"/>
        <end position="10"/>
    </location>
</feature>
<organism evidence="6 7">
    <name type="scientific">Tigriopus californicus</name>
    <name type="common">Marine copepod</name>
    <dbReference type="NCBI Taxonomy" id="6832"/>
    <lineage>
        <taxon>Eukaryota</taxon>
        <taxon>Metazoa</taxon>
        <taxon>Ecdysozoa</taxon>
        <taxon>Arthropoda</taxon>
        <taxon>Crustacea</taxon>
        <taxon>Multicrustacea</taxon>
        <taxon>Hexanauplia</taxon>
        <taxon>Copepoda</taxon>
        <taxon>Harpacticoida</taxon>
        <taxon>Harpacticidae</taxon>
        <taxon>Tigriopus</taxon>
    </lineage>
</organism>
<dbReference type="PANTHER" id="PTHR44525">
    <property type="entry name" value="WD REPEAT-CONTAINING PROTEIN 27"/>
    <property type="match status" value="1"/>
</dbReference>
<sequence>MGVSHREETQCGHLGSSVAKRRASNGSESMTLAGLHDNLADRSNVDNQGEDGHDLQTDERSSQLRQHSSDADGRRKWRKNDKLPLTASSVTTPMAPLSVADNVEYSLASNFQETISLWSSQETSKTNLTLSERGQLSATFGSGSSIQIFATNSIIKSLLSSPSSPTDGGIPSTVNPFSRLTGHSGPIRSLSFSHHSQDFLLSSSEDKSIQLWDVGGGGKSLGQIKHKSRSDRGERVAVFPDTVVKTQFYFMDQFVLSASANKLFIHRLELEEVSARRSEYTCQLSHIKTLAMSQCKFITDFTAVNHFYSYLAICACSDKGVRIMDFNHQAICFQLNQAHSRPVHQVLIPSTGQNTFLSVAIGDGAKLWDLRNGQCCQRIDWPNVKRTNPGLDWSPCSNYLATGNEDGVMYISDIRRLKGFAAKIHPNISSPSAITDAKFHPQKPILFSGFAEAATCHQNEGAFAFGRKGAHLPWDRHQGCQAYSSSLIGLHVPRAYLLHSLLLRWSESPRVGRQLESKHPHNRKIYQTVIKPNTLEGMMVENLGPYHGHAPLQRPSSSSPRSNEGGTPRHRIDMKCLELRQMLQSKGVRGDEVDDKVNSFRALLTRQCLDSGESKRRISAVKDSFELDSPLK</sequence>
<dbReference type="Gene3D" id="2.130.10.10">
    <property type="entry name" value="YVTN repeat-like/Quinoprotein amine dehydrogenase"/>
    <property type="match status" value="2"/>
</dbReference>
<feature type="region of interest" description="Disordered" evidence="4">
    <location>
        <begin position="1"/>
        <end position="84"/>
    </location>
</feature>
<feature type="repeat" description="WD" evidence="3">
    <location>
        <begin position="180"/>
        <end position="214"/>
    </location>
</feature>
<dbReference type="PROSITE" id="PS50082">
    <property type="entry name" value="WD_REPEATS_2"/>
    <property type="match status" value="1"/>
</dbReference>
<reference evidence="6 7" key="1">
    <citation type="journal article" date="2018" name="Nat. Ecol. Evol.">
        <title>Genomic signatures of mitonuclear coevolution across populations of Tigriopus californicus.</title>
        <authorList>
            <person name="Barreto F.S."/>
            <person name="Watson E.T."/>
            <person name="Lima T.G."/>
            <person name="Willett C.S."/>
            <person name="Edmands S."/>
            <person name="Li W."/>
            <person name="Burton R.S."/>
        </authorList>
    </citation>
    <scope>NUCLEOTIDE SEQUENCE [LARGE SCALE GENOMIC DNA]</scope>
    <source>
        <strain evidence="6 7">San Diego</strain>
    </source>
</reference>
<protein>
    <recommendedName>
        <fullName evidence="5">CWF21 domain-containing protein</fullName>
    </recommendedName>
</protein>
<dbReference type="PANTHER" id="PTHR44525:SF1">
    <property type="entry name" value="WD REPEAT-CONTAINING PROTEIN 27"/>
    <property type="match status" value="1"/>
</dbReference>
<evidence type="ECO:0000256" key="4">
    <source>
        <dbReference type="SAM" id="MobiDB-lite"/>
    </source>
</evidence>
<dbReference type="InterPro" id="IPR019775">
    <property type="entry name" value="WD40_repeat_CS"/>
</dbReference>
<dbReference type="EMBL" id="VCGU01000009">
    <property type="protein sequence ID" value="TRY69940.1"/>
    <property type="molecule type" value="Genomic_DNA"/>
</dbReference>
<keyword evidence="7" id="KW-1185">Reference proteome</keyword>
<evidence type="ECO:0000256" key="3">
    <source>
        <dbReference type="PROSITE-ProRule" id="PRU00221"/>
    </source>
</evidence>
<evidence type="ECO:0000259" key="5">
    <source>
        <dbReference type="Pfam" id="PF08312"/>
    </source>
</evidence>
<dbReference type="PROSITE" id="PS50294">
    <property type="entry name" value="WD_REPEATS_REGION"/>
    <property type="match status" value="1"/>
</dbReference>
<dbReference type="CDD" id="cd21373">
    <property type="entry name" value="cwf21_SRRM2-like"/>
    <property type="match status" value="1"/>
</dbReference>
<dbReference type="Pfam" id="PF08312">
    <property type="entry name" value="cwf21"/>
    <property type="match status" value="1"/>
</dbReference>
<dbReference type="GO" id="GO:0005634">
    <property type="term" value="C:nucleus"/>
    <property type="evidence" value="ECO:0007669"/>
    <property type="project" value="UniProtKB-ARBA"/>
</dbReference>
<dbReference type="PROSITE" id="PS00678">
    <property type="entry name" value="WD_REPEATS_1"/>
    <property type="match status" value="1"/>
</dbReference>